<dbReference type="AlphaFoldDB" id="A0A834MLY6"/>
<reference evidence="1" key="1">
    <citation type="submission" date="2020-08" db="EMBL/GenBank/DDBJ databases">
        <title>Genome sequencing and assembly of the red palm weevil Rhynchophorus ferrugineus.</title>
        <authorList>
            <person name="Dias G.B."/>
            <person name="Bergman C.M."/>
            <person name="Manee M."/>
        </authorList>
    </citation>
    <scope>NUCLEOTIDE SEQUENCE</scope>
    <source>
        <strain evidence="1">AA-2017</strain>
        <tissue evidence="1">Whole larva</tissue>
    </source>
</reference>
<organism evidence="1 2">
    <name type="scientific">Rhynchophorus ferrugineus</name>
    <name type="common">Red palm weevil</name>
    <name type="synonym">Curculio ferrugineus</name>
    <dbReference type="NCBI Taxonomy" id="354439"/>
    <lineage>
        <taxon>Eukaryota</taxon>
        <taxon>Metazoa</taxon>
        <taxon>Ecdysozoa</taxon>
        <taxon>Arthropoda</taxon>
        <taxon>Hexapoda</taxon>
        <taxon>Insecta</taxon>
        <taxon>Pterygota</taxon>
        <taxon>Neoptera</taxon>
        <taxon>Endopterygota</taxon>
        <taxon>Coleoptera</taxon>
        <taxon>Polyphaga</taxon>
        <taxon>Cucujiformia</taxon>
        <taxon>Curculionidae</taxon>
        <taxon>Dryophthorinae</taxon>
        <taxon>Rhynchophorus</taxon>
    </lineage>
</organism>
<evidence type="ECO:0000313" key="2">
    <source>
        <dbReference type="Proteomes" id="UP000625711"/>
    </source>
</evidence>
<accession>A0A834MLY6</accession>
<comment type="caution">
    <text evidence="1">The sequence shown here is derived from an EMBL/GenBank/DDBJ whole genome shotgun (WGS) entry which is preliminary data.</text>
</comment>
<protein>
    <submittedName>
        <fullName evidence="1">Uncharacterized protein</fullName>
    </submittedName>
</protein>
<name>A0A834MLY6_RHYFE</name>
<sequence>MRAAGNQRPPLFAGRSHETTLRDDRKLCGTLRNGAEPGSLVRRSGPIMWPITAVIIDRSILGDVPHPDRRSRKIKQETMSIFFTRLCNKGKMFSVFISSKNIMVKA</sequence>
<dbReference type="Proteomes" id="UP000625711">
    <property type="component" value="Unassembled WGS sequence"/>
</dbReference>
<evidence type="ECO:0000313" key="1">
    <source>
        <dbReference type="EMBL" id="KAF7287996.1"/>
    </source>
</evidence>
<keyword evidence="2" id="KW-1185">Reference proteome</keyword>
<proteinExistence type="predicted"/>
<dbReference type="EMBL" id="JAACXV010000001">
    <property type="protein sequence ID" value="KAF7287996.1"/>
    <property type="molecule type" value="Genomic_DNA"/>
</dbReference>
<gene>
    <name evidence="1" type="ORF">GWI33_000056</name>
</gene>